<proteinExistence type="predicted"/>
<keyword evidence="6" id="KW-1185">Reference proteome</keyword>
<name>A0A515EKP5_9BURK</name>
<protein>
    <submittedName>
        <fullName evidence="5">NHLP bacteriocin system secretion protein</fullName>
    </submittedName>
</protein>
<feature type="coiled-coil region" evidence="3">
    <location>
        <begin position="185"/>
        <end position="237"/>
    </location>
</feature>
<organism evidence="5 6">
    <name type="scientific">Rhodoferax aquaticus</name>
    <dbReference type="NCBI Taxonomy" id="2527691"/>
    <lineage>
        <taxon>Bacteria</taxon>
        <taxon>Pseudomonadati</taxon>
        <taxon>Pseudomonadota</taxon>
        <taxon>Betaproteobacteria</taxon>
        <taxon>Burkholderiales</taxon>
        <taxon>Comamonadaceae</taxon>
        <taxon>Rhodoferax</taxon>
    </lineage>
</organism>
<dbReference type="AlphaFoldDB" id="A0A515EKP5"/>
<dbReference type="InterPro" id="IPR050465">
    <property type="entry name" value="UPF0194_transport"/>
</dbReference>
<accession>A0A515EKP5</accession>
<evidence type="ECO:0000256" key="4">
    <source>
        <dbReference type="SAM" id="Phobius"/>
    </source>
</evidence>
<keyword evidence="4" id="KW-0812">Transmembrane</keyword>
<keyword evidence="2 3" id="KW-0175">Coiled coil</keyword>
<evidence type="ECO:0000313" key="6">
    <source>
        <dbReference type="Proteomes" id="UP000317365"/>
    </source>
</evidence>
<evidence type="ECO:0000256" key="1">
    <source>
        <dbReference type="ARBA" id="ARBA00004196"/>
    </source>
</evidence>
<dbReference type="Gene3D" id="2.40.50.100">
    <property type="match status" value="1"/>
</dbReference>
<reference evidence="6" key="1">
    <citation type="submission" date="2019-02" db="EMBL/GenBank/DDBJ databases">
        <title>Complete genome sequence of Rhodoferax sp. Gr-4.</title>
        <authorList>
            <person name="Jin L."/>
        </authorList>
    </citation>
    <scope>NUCLEOTIDE SEQUENCE [LARGE SCALE GENOMIC DNA]</scope>
    <source>
        <strain evidence="6">Gr-4</strain>
    </source>
</reference>
<evidence type="ECO:0000256" key="2">
    <source>
        <dbReference type="ARBA" id="ARBA00023054"/>
    </source>
</evidence>
<dbReference type="GO" id="GO:0030313">
    <property type="term" value="C:cell envelope"/>
    <property type="evidence" value="ECO:0007669"/>
    <property type="project" value="UniProtKB-SubCell"/>
</dbReference>
<comment type="subcellular location">
    <subcellularLocation>
        <location evidence="1">Cell envelope</location>
    </subcellularLocation>
</comment>
<dbReference type="PANTHER" id="PTHR32347">
    <property type="entry name" value="EFFLUX SYSTEM COMPONENT YKNX-RELATED"/>
    <property type="match status" value="1"/>
</dbReference>
<gene>
    <name evidence="5" type="ORF">EXZ61_02765</name>
</gene>
<dbReference type="EMBL" id="CP036282">
    <property type="protein sequence ID" value="QDL53179.1"/>
    <property type="molecule type" value="Genomic_DNA"/>
</dbReference>
<dbReference type="KEGG" id="rhg:EXZ61_02765"/>
<dbReference type="InterPro" id="IPR022275">
    <property type="entry name" value="NHPM_bacteriocin_SS_HylD"/>
</dbReference>
<dbReference type="Proteomes" id="UP000317365">
    <property type="component" value="Chromosome"/>
</dbReference>
<dbReference type="RefSeq" id="WP_142808800.1">
    <property type="nucleotide sequence ID" value="NZ_CP036282.1"/>
</dbReference>
<evidence type="ECO:0000256" key="3">
    <source>
        <dbReference type="SAM" id="Coils"/>
    </source>
</evidence>
<keyword evidence="4" id="KW-1133">Transmembrane helix</keyword>
<keyword evidence="4" id="KW-0472">Membrane</keyword>
<sequence length="438" mass="47985">MIESSKSSNKESTRPLNIVSPAYLATAWLFVGSVLALLIGCFLVRVPVVVNGQGVLMADGEVINYAISPETDGRLEAFLVKVGSPVKKGQTIALVSIPRLDNDLQTARSSLQDLMAKAKRLDSFHAESMEVATGTFKQVQIESRSRDGALRERLSRLEKTRQGNAELIVGGFLSSRASDPVVTEREQVEDQLAVNKRQLLDAQTNYSELAQRQKRESLELNLQISAQQRQIDALTERAKVENRIVSPYDGVISELLVDVHQPVSRERRVAMVTPANSVKTSSNVVRSAVVFVPAQEGKKIAPGMPVKILPLIYEEQEFGRIEGVVTQVSAVAADEDVLLRVFKNQKLVRKLFEADAPYKVTVQVTQDAQTPSGMAWTSSRGPARLMEPGTIVSGRVVYNQPRLLYLLLPAVKRVGESAWFHANALASGPTPLPEGAKP</sequence>
<dbReference type="PANTHER" id="PTHR32347:SF23">
    <property type="entry name" value="BLL5650 PROTEIN"/>
    <property type="match status" value="1"/>
</dbReference>
<dbReference type="NCBIfam" id="TIGR03794">
    <property type="entry name" value="NHLM_micro_HlyD"/>
    <property type="match status" value="1"/>
</dbReference>
<evidence type="ECO:0000313" key="5">
    <source>
        <dbReference type="EMBL" id="QDL53179.1"/>
    </source>
</evidence>
<reference evidence="6" key="2">
    <citation type="journal article" date="2020" name="Int. J. Syst. Evol. Microbiol.">
        <title>Genomic insights into a novel species Rhodoferax aquaticus sp. nov., isolated from freshwater.</title>
        <authorList>
            <person name="Li T."/>
            <person name="Zhuo Y."/>
            <person name="Jin C.Z."/>
            <person name="Wu X."/>
            <person name="Ko S.R."/>
            <person name="Jin F.J."/>
            <person name="Ahn C.Y."/>
            <person name="Oh H.M."/>
            <person name="Lee H.G."/>
            <person name="Jin L."/>
        </authorList>
    </citation>
    <scope>NUCLEOTIDE SEQUENCE [LARGE SCALE GENOMIC DNA]</scope>
    <source>
        <strain evidence="6">Gr-4</strain>
    </source>
</reference>
<feature type="transmembrane region" description="Helical" evidence="4">
    <location>
        <begin position="21"/>
        <end position="46"/>
    </location>
</feature>